<evidence type="ECO:0000256" key="1">
    <source>
        <dbReference type="PROSITE-ProRule" id="PRU00339"/>
    </source>
</evidence>
<reference evidence="2" key="1">
    <citation type="journal article" date="2023" name="Int. J. Syst. Evol. Microbiol.">
        <title>&lt;i&gt;Clostridium folliculivorans&lt;/i&gt; sp. nov., isolated from soil samples of an organic paddy in Japan.</title>
        <authorList>
            <person name="Tazawa J."/>
            <person name="Kobayashi H."/>
            <person name="Tanizawa Y."/>
            <person name="Uchino A."/>
            <person name="Tanaka F."/>
            <person name="Urashima Y."/>
            <person name="Miura S."/>
            <person name="Sakamoto M."/>
            <person name="Ohkuma M."/>
            <person name="Tohno M."/>
        </authorList>
    </citation>
    <scope>NUCLEOTIDE SEQUENCE</scope>
    <source>
        <strain evidence="2">D1-1</strain>
    </source>
</reference>
<dbReference type="AlphaFoldDB" id="A0A9W6DCR2"/>
<dbReference type="SMART" id="SM00028">
    <property type="entry name" value="TPR"/>
    <property type="match status" value="9"/>
</dbReference>
<name>A0A9W6DCR2_9CLOT</name>
<dbReference type="Proteomes" id="UP001057868">
    <property type="component" value="Unassembled WGS sequence"/>
</dbReference>
<dbReference type="Gene3D" id="1.25.40.10">
    <property type="entry name" value="Tetratricopeptide repeat domain"/>
    <property type="match status" value="3"/>
</dbReference>
<evidence type="ECO:0000313" key="2">
    <source>
        <dbReference type="EMBL" id="GKU27257.1"/>
    </source>
</evidence>
<feature type="repeat" description="TPR" evidence="1">
    <location>
        <begin position="111"/>
        <end position="144"/>
    </location>
</feature>
<comment type="caution">
    <text evidence="2">The sequence shown here is derived from an EMBL/GenBank/DDBJ whole genome shotgun (WGS) entry which is preliminary data.</text>
</comment>
<dbReference type="InterPro" id="IPR019734">
    <property type="entry name" value="TPR_rpt"/>
</dbReference>
<feature type="repeat" description="TPR" evidence="1">
    <location>
        <begin position="10"/>
        <end position="43"/>
    </location>
</feature>
<feature type="repeat" description="TPR" evidence="1">
    <location>
        <begin position="399"/>
        <end position="432"/>
    </location>
</feature>
<gene>
    <name evidence="2" type="ORF">CFOLD11_40840</name>
</gene>
<accession>A0A9W6DCR2</accession>
<dbReference type="RefSeq" id="WP_261854125.1">
    <property type="nucleotide sequence ID" value="NZ_BQXY01000010.1"/>
</dbReference>
<organism evidence="2 3">
    <name type="scientific">Clostridium folliculivorans</name>
    <dbReference type="NCBI Taxonomy" id="2886038"/>
    <lineage>
        <taxon>Bacteria</taxon>
        <taxon>Bacillati</taxon>
        <taxon>Bacillota</taxon>
        <taxon>Clostridia</taxon>
        <taxon>Eubacteriales</taxon>
        <taxon>Clostridiaceae</taxon>
        <taxon>Clostridium</taxon>
    </lineage>
</organism>
<dbReference type="Pfam" id="PF13181">
    <property type="entry name" value="TPR_8"/>
    <property type="match status" value="4"/>
</dbReference>
<evidence type="ECO:0000313" key="3">
    <source>
        <dbReference type="Proteomes" id="UP001057868"/>
    </source>
</evidence>
<feature type="repeat" description="TPR" evidence="1">
    <location>
        <begin position="44"/>
        <end position="77"/>
    </location>
</feature>
<evidence type="ECO:0008006" key="4">
    <source>
        <dbReference type="Google" id="ProtNLM"/>
    </source>
</evidence>
<dbReference type="InterPro" id="IPR011990">
    <property type="entry name" value="TPR-like_helical_dom_sf"/>
</dbReference>
<dbReference type="PANTHER" id="PTHR12558:SF13">
    <property type="entry name" value="CELL DIVISION CYCLE PROTEIN 27 HOMOLOG"/>
    <property type="match status" value="1"/>
</dbReference>
<dbReference type="EMBL" id="BQXY01000010">
    <property type="protein sequence ID" value="GKU27257.1"/>
    <property type="molecule type" value="Genomic_DNA"/>
</dbReference>
<dbReference type="PANTHER" id="PTHR12558">
    <property type="entry name" value="CELL DIVISION CYCLE 16,23,27"/>
    <property type="match status" value="1"/>
</dbReference>
<keyword evidence="1" id="KW-0802">TPR repeat</keyword>
<protein>
    <recommendedName>
        <fullName evidence="4">Tetratricopeptide repeat protein</fullName>
    </recommendedName>
</protein>
<keyword evidence="3" id="KW-1185">Reference proteome</keyword>
<proteinExistence type="predicted"/>
<sequence length="441" mass="51312">MERNELRLEALDLNQQGALLLKAGNIQAAKEKFNKAIEIDPMLMDNYKNYGDLHMATQEYREAKSMYKKALLIEKRGELYFLYGNACFMSDDVHEGLEYYNLAISSGYDSDEMLFFMGMAYEHLNDEHMALRYFQKACIKNPSRPDYLIKKITTLVRLNMIEGAEESTDELLKNNPEMYDGYHLKTQLLIHKGDLKDAMEFAKTASIRFPEDADLMYDYVKCVALSGELELAYKLIETAKRMKYFEDSKQAFTMLEAQVAAEKNDIERAIACCKECISLESTEYFDGEARFMLMNFYLAQKDYDNALEIATTLIAKDQEDPYYYAALYYKPFCLRQLRRGDEARPLYKEANSIYRLATLENPSAIDIYLYRVMCLKDIEEYDKALELLDFIFAISENIAEVYTLRADIYRSLGKATLAKEELQKAYKLKPDLKNVYEQDGK</sequence>
<dbReference type="PROSITE" id="PS50005">
    <property type="entry name" value="TPR"/>
    <property type="match status" value="4"/>
</dbReference>
<dbReference type="Pfam" id="PF14559">
    <property type="entry name" value="TPR_19"/>
    <property type="match status" value="1"/>
</dbReference>
<dbReference type="SUPFAM" id="SSF48452">
    <property type="entry name" value="TPR-like"/>
    <property type="match status" value="1"/>
</dbReference>